<keyword evidence="1" id="KW-1133">Transmembrane helix</keyword>
<feature type="transmembrane region" description="Helical" evidence="1">
    <location>
        <begin position="224"/>
        <end position="242"/>
    </location>
</feature>
<feature type="transmembrane region" description="Helical" evidence="1">
    <location>
        <begin position="188"/>
        <end position="218"/>
    </location>
</feature>
<evidence type="ECO:0000256" key="1">
    <source>
        <dbReference type="SAM" id="Phobius"/>
    </source>
</evidence>
<feature type="transmembrane region" description="Helical" evidence="1">
    <location>
        <begin position="80"/>
        <end position="99"/>
    </location>
</feature>
<feature type="transmembrane region" description="Helical" evidence="1">
    <location>
        <begin position="155"/>
        <end position="176"/>
    </location>
</feature>
<dbReference type="AlphaFoldDB" id="A0A1X2ISL0"/>
<gene>
    <name evidence="2" type="ORF">BCR42DRAFT_488584</name>
</gene>
<evidence type="ECO:0000313" key="3">
    <source>
        <dbReference type="Proteomes" id="UP000193560"/>
    </source>
</evidence>
<feature type="transmembrane region" description="Helical" evidence="1">
    <location>
        <begin position="12"/>
        <end position="32"/>
    </location>
</feature>
<feature type="transmembrane region" description="Helical" evidence="1">
    <location>
        <begin position="111"/>
        <end position="135"/>
    </location>
</feature>
<feature type="transmembrane region" description="Helical" evidence="1">
    <location>
        <begin position="44"/>
        <end position="65"/>
    </location>
</feature>
<comment type="caution">
    <text evidence="2">The sequence shown here is derived from an EMBL/GenBank/DDBJ whole genome shotgun (WGS) entry which is preliminary data.</text>
</comment>
<dbReference type="OrthoDB" id="5597503at2759"/>
<proteinExistence type="predicted"/>
<accession>A0A1X2ISL0</accession>
<sequence length="330" mass="37389">MQGALQNYELTSIILESIVVSYAFELCVRNLLLLNTDKTLGIHIGKSLLGFFFAVKTAFFLSFYTNQGPSCYITARFADIFYHFGMVAGDYVLLSRVHAVVPLPWKTASKYAFVVFLLLRFSIGVVDVALLNVAYDSHGMCLFIDNYYTGPFYTFLDLFIDMYVTVMITYVLVTHIRRLEIAHLPVNISVYIAVVTHNVIRTMMLTVVNLISGIFLIMEMSSELIMLIWPIINLFVVLLIGYDSDVTKTIVQLKEQYWCKVNDMLSSANLGAPLVMESLSIKADTQPKWKSSPDLPLRHMNPTQRTYSLATRQQGQQKVDLLPISLNSTL</sequence>
<keyword evidence="3" id="KW-1185">Reference proteome</keyword>
<keyword evidence="1" id="KW-0472">Membrane</keyword>
<reference evidence="2 3" key="1">
    <citation type="submission" date="2016-07" db="EMBL/GenBank/DDBJ databases">
        <title>Pervasive Adenine N6-methylation of Active Genes in Fungi.</title>
        <authorList>
            <consortium name="DOE Joint Genome Institute"/>
            <person name="Mondo S.J."/>
            <person name="Dannebaum R.O."/>
            <person name="Kuo R.C."/>
            <person name="Labutti K."/>
            <person name="Haridas S."/>
            <person name="Kuo A."/>
            <person name="Salamov A."/>
            <person name="Ahrendt S.R."/>
            <person name="Lipzen A."/>
            <person name="Sullivan W."/>
            <person name="Andreopoulos W.B."/>
            <person name="Clum A."/>
            <person name="Lindquist E."/>
            <person name="Daum C."/>
            <person name="Ramamoorthy G.K."/>
            <person name="Gryganskyi A."/>
            <person name="Culley D."/>
            <person name="Magnuson J.K."/>
            <person name="James T.Y."/>
            <person name="O'Malley M.A."/>
            <person name="Stajich J.E."/>
            <person name="Spatafora J.W."/>
            <person name="Visel A."/>
            <person name="Grigoriev I.V."/>
        </authorList>
    </citation>
    <scope>NUCLEOTIDE SEQUENCE [LARGE SCALE GENOMIC DNA]</scope>
    <source>
        <strain evidence="2 3">NRRL 1336</strain>
    </source>
</reference>
<keyword evidence="1" id="KW-0812">Transmembrane</keyword>
<name>A0A1X2ISL0_9FUNG</name>
<protein>
    <submittedName>
        <fullName evidence="2">Uncharacterized protein</fullName>
    </submittedName>
</protein>
<dbReference type="EMBL" id="MCGE01000005">
    <property type="protein sequence ID" value="ORZ21527.1"/>
    <property type="molecule type" value="Genomic_DNA"/>
</dbReference>
<organism evidence="2 3">
    <name type="scientific">Absidia repens</name>
    <dbReference type="NCBI Taxonomy" id="90262"/>
    <lineage>
        <taxon>Eukaryota</taxon>
        <taxon>Fungi</taxon>
        <taxon>Fungi incertae sedis</taxon>
        <taxon>Mucoromycota</taxon>
        <taxon>Mucoromycotina</taxon>
        <taxon>Mucoromycetes</taxon>
        <taxon>Mucorales</taxon>
        <taxon>Cunninghamellaceae</taxon>
        <taxon>Absidia</taxon>
    </lineage>
</organism>
<evidence type="ECO:0000313" key="2">
    <source>
        <dbReference type="EMBL" id="ORZ21527.1"/>
    </source>
</evidence>
<dbReference type="Proteomes" id="UP000193560">
    <property type="component" value="Unassembled WGS sequence"/>
</dbReference>